<dbReference type="InterPro" id="IPR005631">
    <property type="entry name" value="SDH"/>
</dbReference>
<dbReference type="Proteomes" id="UP000218209">
    <property type="component" value="Unassembled WGS sequence"/>
</dbReference>
<organism evidence="2 3">
    <name type="scientific">Porphyra umbilicalis</name>
    <name type="common">Purple laver</name>
    <name type="synonym">Red alga</name>
    <dbReference type="NCBI Taxonomy" id="2786"/>
    <lineage>
        <taxon>Eukaryota</taxon>
        <taxon>Rhodophyta</taxon>
        <taxon>Bangiophyceae</taxon>
        <taxon>Bangiales</taxon>
        <taxon>Bangiaceae</taxon>
        <taxon>Porphyra</taxon>
    </lineage>
</organism>
<evidence type="ECO:0000313" key="3">
    <source>
        <dbReference type="Proteomes" id="UP000218209"/>
    </source>
</evidence>
<dbReference type="AlphaFoldDB" id="A0A1X6NXV4"/>
<dbReference type="OrthoDB" id="284292at2759"/>
<dbReference type="Pfam" id="PF03937">
    <property type="entry name" value="Sdh5"/>
    <property type="match status" value="1"/>
</dbReference>
<evidence type="ECO:0000313" key="2">
    <source>
        <dbReference type="EMBL" id="OSX73203.1"/>
    </source>
</evidence>
<dbReference type="PANTHER" id="PTHR12469:SF2">
    <property type="entry name" value="SUCCINATE DEHYDROGENASE ASSEMBLY FACTOR 2, MITOCHONDRIAL"/>
    <property type="match status" value="1"/>
</dbReference>
<keyword evidence="1" id="KW-0143">Chaperone</keyword>
<dbReference type="SUPFAM" id="SSF109910">
    <property type="entry name" value="YgfY-like"/>
    <property type="match status" value="1"/>
</dbReference>
<dbReference type="InterPro" id="IPR036714">
    <property type="entry name" value="SDH_sf"/>
</dbReference>
<gene>
    <name evidence="2" type="ORF">BU14_0368s0003</name>
</gene>
<dbReference type="GO" id="GO:0006099">
    <property type="term" value="P:tricarboxylic acid cycle"/>
    <property type="evidence" value="ECO:0007669"/>
    <property type="project" value="TreeGrafter"/>
</dbReference>
<keyword evidence="3" id="KW-1185">Reference proteome</keyword>
<dbReference type="GO" id="GO:0034553">
    <property type="term" value="P:mitochondrial respiratory chain complex II assembly"/>
    <property type="evidence" value="ECO:0007669"/>
    <property type="project" value="TreeGrafter"/>
</dbReference>
<dbReference type="Gene3D" id="1.10.150.250">
    <property type="entry name" value="Flavinator of succinate dehydrogenase"/>
    <property type="match status" value="1"/>
</dbReference>
<protein>
    <recommendedName>
        <fullName evidence="4">Succinate dehydrogenase assembly factor 2, mitochondrial</fullName>
    </recommendedName>
</protein>
<evidence type="ECO:0008006" key="4">
    <source>
        <dbReference type="Google" id="ProtNLM"/>
    </source>
</evidence>
<dbReference type="GO" id="GO:0005739">
    <property type="term" value="C:mitochondrion"/>
    <property type="evidence" value="ECO:0007669"/>
    <property type="project" value="TreeGrafter"/>
</dbReference>
<reference evidence="2 3" key="1">
    <citation type="submission" date="2017-03" db="EMBL/GenBank/DDBJ databases">
        <title>WGS assembly of Porphyra umbilicalis.</title>
        <authorList>
            <person name="Brawley S.H."/>
            <person name="Blouin N.A."/>
            <person name="Ficko-Blean E."/>
            <person name="Wheeler G.L."/>
            <person name="Lohr M."/>
            <person name="Goodson H.V."/>
            <person name="Jenkins J.W."/>
            <person name="Blaby-Haas C.E."/>
            <person name="Helliwell K.E."/>
            <person name="Chan C."/>
            <person name="Marriage T."/>
            <person name="Bhattacharya D."/>
            <person name="Klein A.S."/>
            <person name="Badis Y."/>
            <person name="Brodie J."/>
            <person name="Cao Y."/>
            <person name="Collen J."/>
            <person name="Dittami S.M."/>
            <person name="Gachon C.M."/>
            <person name="Green B.R."/>
            <person name="Karpowicz S."/>
            <person name="Kim J.W."/>
            <person name="Kudahl U."/>
            <person name="Lin S."/>
            <person name="Michel G."/>
            <person name="Mittag M."/>
            <person name="Olson B.J."/>
            <person name="Pangilinan J."/>
            <person name="Peng Y."/>
            <person name="Qiu H."/>
            <person name="Shu S."/>
            <person name="Singer J.T."/>
            <person name="Smith A.G."/>
            <person name="Sprecher B.N."/>
            <person name="Wagner V."/>
            <person name="Wang W."/>
            <person name="Wang Z.-Y."/>
            <person name="Yan J."/>
            <person name="Yarish C."/>
            <person name="Zoeuner-Riek S."/>
            <person name="Zhuang Y."/>
            <person name="Zou Y."/>
            <person name="Lindquist E.A."/>
            <person name="Grimwood J."/>
            <person name="Barry K."/>
            <person name="Rokhsar D.S."/>
            <person name="Schmutz J."/>
            <person name="Stiller J.W."/>
            <person name="Grossman A.R."/>
            <person name="Prochnik S.E."/>
        </authorList>
    </citation>
    <scope>NUCLEOTIDE SEQUENCE [LARGE SCALE GENOMIC DNA]</scope>
    <source>
        <strain evidence="2">4086291</strain>
    </source>
</reference>
<name>A0A1X6NXV4_PORUM</name>
<dbReference type="PANTHER" id="PTHR12469">
    <property type="entry name" value="PROTEIN EMI5 HOMOLOG, MITOCHONDRIAL"/>
    <property type="match status" value="1"/>
</dbReference>
<accession>A0A1X6NXV4</accession>
<evidence type="ECO:0000256" key="1">
    <source>
        <dbReference type="ARBA" id="ARBA00023186"/>
    </source>
</evidence>
<dbReference type="EMBL" id="KV919011">
    <property type="protein sequence ID" value="OSX73203.1"/>
    <property type="molecule type" value="Genomic_DNA"/>
</dbReference>
<proteinExistence type="predicted"/>
<dbReference type="GO" id="GO:0006121">
    <property type="term" value="P:mitochondrial electron transport, succinate to ubiquinone"/>
    <property type="evidence" value="ECO:0007669"/>
    <property type="project" value="TreeGrafter"/>
</dbReference>
<sequence length="165" mass="17232">MTLPIAAGRRAAAAAAAAAVAAARHPRPRPTARLASLWRPIPVAHSPLSTAATFPPPPDGRRPPPPPLTVQQRRILYRASQRGWLELDVLLGKWAAATVPALGAAALAETEALLDRETPELFRWVAGQEAPPPDVAARCGRVMASIRAFVEAGEARAARGGVGAA</sequence>